<accession>G3B9A6</accession>
<feature type="compositionally biased region" description="Basic and acidic residues" evidence="1">
    <location>
        <begin position="1"/>
        <end position="10"/>
    </location>
</feature>
<dbReference type="eggNOG" id="ENOG502QSAC">
    <property type="taxonomic scope" value="Eukaryota"/>
</dbReference>
<evidence type="ECO:0000256" key="1">
    <source>
        <dbReference type="SAM" id="MobiDB-lite"/>
    </source>
</evidence>
<feature type="compositionally biased region" description="Polar residues" evidence="1">
    <location>
        <begin position="96"/>
        <end position="111"/>
    </location>
</feature>
<name>G3B9A6_CANTC</name>
<evidence type="ECO:0008006" key="6">
    <source>
        <dbReference type="Google" id="ProtNLM"/>
    </source>
</evidence>
<evidence type="ECO:0000313" key="4">
    <source>
        <dbReference type="EMBL" id="EGV61851.1"/>
    </source>
</evidence>
<dbReference type="AlphaFoldDB" id="G3B9A6"/>
<dbReference type="KEGG" id="cten:18249078"/>
<dbReference type="Proteomes" id="UP000000707">
    <property type="component" value="Unassembled WGS sequence"/>
</dbReference>
<gene>
    <name evidence="4" type="ORF">CANTEDRAFT_125085</name>
</gene>
<feature type="domain" description="Bul1 N-terminal" evidence="2">
    <location>
        <begin position="134"/>
        <end position="478"/>
    </location>
</feature>
<dbReference type="PANTHER" id="PTHR31904:SF1">
    <property type="entry name" value="BYPASS OF STOP CODON PROTEIN 5-RELATED"/>
    <property type="match status" value="1"/>
</dbReference>
<protein>
    <recommendedName>
        <fullName evidence="6">Bul1 N-terminal domain-containing protein</fullName>
    </recommendedName>
</protein>
<dbReference type="OrthoDB" id="4094610at2759"/>
<dbReference type="HOGENOM" id="CLU_022027_0_0_1"/>
<keyword evidence="5" id="KW-1185">Reference proteome</keyword>
<dbReference type="EMBL" id="GL996527">
    <property type="protein sequence ID" value="EGV61851.1"/>
    <property type="molecule type" value="Genomic_DNA"/>
</dbReference>
<reference evidence="4 5" key="1">
    <citation type="journal article" date="2011" name="Proc. Natl. Acad. Sci. U.S.A.">
        <title>Comparative genomics of xylose-fermenting fungi for enhanced biofuel production.</title>
        <authorList>
            <person name="Wohlbach D.J."/>
            <person name="Kuo A."/>
            <person name="Sato T.K."/>
            <person name="Potts K.M."/>
            <person name="Salamov A.A."/>
            <person name="LaButti K.M."/>
            <person name="Sun H."/>
            <person name="Clum A."/>
            <person name="Pangilinan J.L."/>
            <person name="Lindquist E.A."/>
            <person name="Lucas S."/>
            <person name="Lapidus A."/>
            <person name="Jin M."/>
            <person name="Gunawan C."/>
            <person name="Balan V."/>
            <person name="Dale B.E."/>
            <person name="Jeffries T.W."/>
            <person name="Zinkel R."/>
            <person name="Barry K.W."/>
            <person name="Grigoriev I.V."/>
            <person name="Gasch A.P."/>
        </authorList>
    </citation>
    <scope>NUCLEOTIDE SEQUENCE [LARGE SCALE GENOMIC DNA]</scope>
    <source>
        <strain evidence="5">ATCC 10573 / BCRC 21748 / CBS 615 / JCM 9827 / NBRC 10315 / NRRL Y-1498 / VKM Y-70</strain>
    </source>
</reference>
<feature type="region of interest" description="Disordered" evidence="1">
    <location>
        <begin position="83"/>
        <end position="115"/>
    </location>
</feature>
<evidence type="ECO:0000313" key="5">
    <source>
        <dbReference type="Proteomes" id="UP000000707"/>
    </source>
</evidence>
<feature type="compositionally biased region" description="Polar residues" evidence="1">
    <location>
        <begin position="28"/>
        <end position="43"/>
    </location>
</feature>
<feature type="domain" description="Bul1 N-terminal" evidence="2">
    <location>
        <begin position="61"/>
        <end position="112"/>
    </location>
</feature>
<feature type="domain" description="Bul1 C-terminal" evidence="3">
    <location>
        <begin position="571"/>
        <end position="678"/>
    </location>
</feature>
<dbReference type="Pfam" id="PF04426">
    <property type="entry name" value="Bul1_C"/>
    <property type="match status" value="2"/>
</dbReference>
<evidence type="ECO:0000259" key="3">
    <source>
        <dbReference type="Pfam" id="PF04426"/>
    </source>
</evidence>
<dbReference type="GeneID" id="18249078"/>
<evidence type="ECO:0000259" key="2">
    <source>
        <dbReference type="Pfam" id="PF04425"/>
    </source>
</evidence>
<sequence>MMFSQKERGRNGISIRSSSLASDRPDRSQGTNRFNLSLPQDQMNAGFPGPELRPLVSPSYDEVPIWNILPSYQLFESTFSKSINPTQEDRRESPPTYYNVTTPESSGTDSSPEAGYFHVDSSVRVPQGDVLPTRWEDTILANTHKMKRLADLGLKTPSKLKVEIYFTTGRGKPSILSQPIDVSGYEYQQGDEIHGYVLVQNTSSEPLDFDMFSVVFEGRVTVMGDVSDSKRPVVFHKFLNMFDYNASWTPAELDDRNTDLEHYTDSLDGTLLRFPYEKKFFPKVVYKKFFDFTLPERLLDCACESHDLERHCQVAPSIGLAREQFLQSIRRMRQRNPKNRQTGSADFSLTPIRSGFGSLAPVLSNSSQNKKMSSLGEAFGDRVKDLSFPDTAISYGVEVRVVGRASQFQPSIDPVTSDEFVMMEESSAFVRVIPHESHVDEVDKQDLQLEAKLVYQNLLSRVNQKIQLGKDLTSEGKGDTARELLRKLSISKRRQLYTTQNHTRAAEYDDDDTSEHKISMPLKRKQTITSNPKIVGFLELSSPRQNHVVKYIPAFKYHERQSVGSTLTTKLRIPVDIFFKALEARKPPEVKSVSTELVVFTSRSSKYPVPVVITPGMVYNNTYGPDDFEHNIGSKFKKYLDEITELINKVGHEAMGVDSQMIMDIKALADLSCKYHFLKVDDVHVKSEGGLSHWDVDKAGTDSMKGQYKKSLDIFIDLNSVLSKEIAISSEDLQKGCFTLVPGFQTCIMGRLYFLKITVKFQNHESISLKLPLDIVSRQRD</sequence>
<dbReference type="InterPro" id="IPR022794">
    <property type="entry name" value="Bul1_C"/>
</dbReference>
<feature type="domain" description="Bul1 C-terminal" evidence="3">
    <location>
        <begin position="739"/>
        <end position="775"/>
    </location>
</feature>
<feature type="region of interest" description="Disordered" evidence="1">
    <location>
        <begin position="1"/>
        <end position="50"/>
    </location>
</feature>
<dbReference type="Pfam" id="PF04425">
    <property type="entry name" value="Bul1_N"/>
    <property type="match status" value="2"/>
</dbReference>
<proteinExistence type="predicted"/>
<dbReference type="InterPro" id="IPR007519">
    <property type="entry name" value="Bul1_N"/>
</dbReference>
<dbReference type="InterPro" id="IPR039634">
    <property type="entry name" value="Bul1-like"/>
</dbReference>
<dbReference type="PANTHER" id="PTHR31904">
    <property type="entry name" value="BYPASS OF STOP CODON PROTEIN 5-RELATED"/>
    <property type="match status" value="1"/>
</dbReference>
<organism evidence="5">
    <name type="scientific">Candida tenuis (strain ATCC 10573 / BCRC 21748 / CBS 615 / JCM 9827 / NBRC 10315 / NRRL Y-1498 / VKM Y-70)</name>
    <name type="common">Yeast</name>
    <name type="synonym">Yamadazyma tenuis</name>
    <dbReference type="NCBI Taxonomy" id="590646"/>
    <lineage>
        <taxon>Eukaryota</taxon>
        <taxon>Fungi</taxon>
        <taxon>Dikarya</taxon>
        <taxon>Ascomycota</taxon>
        <taxon>Saccharomycotina</taxon>
        <taxon>Pichiomycetes</taxon>
        <taxon>Debaryomycetaceae</taxon>
        <taxon>Yamadazyma</taxon>
    </lineage>
</organism>